<accession>A0A8H3U333</accession>
<proteinExistence type="predicted"/>
<reference evidence="2 4" key="1">
    <citation type="submission" date="2019-11" db="EMBL/GenBank/DDBJ databases">
        <title>Venturia inaequalis Genome Resource.</title>
        <authorList>
            <person name="Lichtner F.J."/>
        </authorList>
    </citation>
    <scope>NUCLEOTIDE SEQUENCE [LARGE SCALE GENOMIC DNA]</scope>
    <source>
        <strain evidence="3 5">120213</strain>
        <strain evidence="2">Bline_iso_100314</strain>
    </source>
</reference>
<dbReference type="Gene3D" id="1.10.1520.10">
    <property type="entry name" value="Ribonuclease III domain"/>
    <property type="match status" value="1"/>
</dbReference>
<dbReference type="GO" id="GO:0032543">
    <property type="term" value="P:mitochondrial translation"/>
    <property type="evidence" value="ECO:0007669"/>
    <property type="project" value="InterPro"/>
</dbReference>
<comment type="caution">
    <text evidence="2">The sequence shown here is derived from an EMBL/GenBank/DDBJ whole genome shotgun (WGS) entry which is preliminary data.</text>
</comment>
<name>A0A8H3U333_VENIN</name>
<dbReference type="PANTHER" id="PTHR28160:SF1">
    <property type="entry name" value="LARGE RIBOSOMAL SUBUNIT PROTEIN ML57"/>
    <property type="match status" value="1"/>
</dbReference>
<dbReference type="Proteomes" id="UP000433883">
    <property type="component" value="Unassembled WGS sequence"/>
</dbReference>
<evidence type="ECO:0000313" key="4">
    <source>
        <dbReference type="Proteomes" id="UP000433883"/>
    </source>
</evidence>
<sequence>MATASPLRRCLIASRPGAGGDQALIVSTRIRPSNSTNLYSRSRQCLFQSRHLSSTAVRHEEIGTVRTDIPRWQQTPRGMSMPFRVRPKVRNNEFECNNNPRRLDEMYIKLFGEGGNEWLSDETKWLAITHKSFDQGKRGFNDRLSYLGKRIVELQTSFLLVAAPRDPTVPKGPDQYGRTPFEHPALDGLTNISDRMKADILSKSRLAQLAREYKINRVMRWAPRDAENLAASGIDVIAVQALYAIVGAVSLERGGAHANQLVKERILAPLGIVVQS</sequence>
<evidence type="ECO:0000313" key="2">
    <source>
        <dbReference type="EMBL" id="KAE9962477.1"/>
    </source>
</evidence>
<dbReference type="GO" id="GO:0003735">
    <property type="term" value="F:structural constituent of ribosome"/>
    <property type="evidence" value="ECO:0007669"/>
    <property type="project" value="InterPro"/>
</dbReference>
<evidence type="ECO:0000313" key="5">
    <source>
        <dbReference type="Proteomes" id="UP000447873"/>
    </source>
</evidence>
<dbReference type="Proteomes" id="UP000447873">
    <property type="component" value="Unassembled WGS sequence"/>
</dbReference>
<dbReference type="Pfam" id="PF14622">
    <property type="entry name" value="Ribonucleas_3_3"/>
    <property type="match status" value="1"/>
</dbReference>
<dbReference type="EMBL" id="WNWS01000633">
    <property type="protein sequence ID" value="KAE9965010.1"/>
    <property type="molecule type" value="Genomic_DNA"/>
</dbReference>
<dbReference type="InterPro" id="IPR000999">
    <property type="entry name" value="RNase_III_dom"/>
</dbReference>
<gene>
    <name evidence="2" type="ORF">BLS_000269</name>
    <name evidence="3" type="ORF">EG328_010049</name>
</gene>
<dbReference type="EMBL" id="WNWQ01001039">
    <property type="protein sequence ID" value="KAE9962477.1"/>
    <property type="molecule type" value="Genomic_DNA"/>
</dbReference>
<dbReference type="GO" id="GO:0005762">
    <property type="term" value="C:mitochondrial large ribosomal subunit"/>
    <property type="evidence" value="ECO:0007669"/>
    <property type="project" value="InterPro"/>
</dbReference>
<dbReference type="CDD" id="cd00593">
    <property type="entry name" value="RIBOc"/>
    <property type="match status" value="1"/>
</dbReference>
<dbReference type="FunFam" id="1.10.1520.10:FF:000018">
    <property type="entry name" value="RNase III domain protein"/>
    <property type="match status" value="1"/>
</dbReference>
<evidence type="ECO:0000313" key="3">
    <source>
        <dbReference type="EMBL" id="KAE9965010.1"/>
    </source>
</evidence>
<dbReference type="InterPro" id="IPR036389">
    <property type="entry name" value="RNase_III_sf"/>
</dbReference>
<dbReference type="InterPro" id="IPR040030">
    <property type="entry name" value="Ribosomal_mL57"/>
</dbReference>
<feature type="domain" description="RNase III" evidence="1">
    <location>
        <begin position="121"/>
        <end position="269"/>
    </location>
</feature>
<dbReference type="GO" id="GO:0004525">
    <property type="term" value="F:ribonuclease III activity"/>
    <property type="evidence" value="ECO:0007669"/>
    <property type="project" value="InterPro"/>
</dbReference>
<dbReference type="AlphaFoldDB" id="A0A8H3U333"/>
<dbReference type="PANTHER" id="PTHR28160">
    <property type="entry name" value="54S RIBOSOMAL PROTEIN L15, MITOCHONDRIAL"/>
    <property type="match status" value="1"/>
</dbReference>
<organism evidence="2 4">
    <name type="scientific">Venturia inaequalis</name>
    <name type="common">Apple scab fungus</name>
    <dbReference type="NCBI Taxonomy" id="5025"/>
    <lineage>
        <taxon>Eukaryota</taxon>
        <taxon>Fungi</taxon>
        <taxon>Dikarya</taxon>
        <taxon>Ascomycota</taxon>
        <taxon>Pezizomycotina</taxon>
        <taxon>Dothideomycetes</taxon>
        <taxon>Pleosporomycetidae</taxon>
        <taxon>Venturiales</taxon>
        <taxon>Venturiaceae</taxon>
        <taxon>Venturia</taxon>
    </lineage>
</organism>
<dbReference type="SUPFAM" id="SSF69065">
    <property type="entry name" value="RNase III domain-like"/>
    <property type="match status" value="1"/>
</dbReference>
<dbReference type="GO" id="GO:0006396">
    <property type="term" value="P:RNA processing"/>
    <property type="evidence" value="ECO:0007669"/>
    <property type="project" value="InterPro"/>
</dbReference>
<protein>
    <recommendedName>
        <fullName evidence="1">RNase III domain-containing protein</fullName>
    </recommendedName>
</protein>
<evidence type="ECO:0000259" key="1">
    <source>
        <dbReference type="Pfam" id="PF14622"/>
    </source>
</evidence>